<reference evidence="3" key="1">
    <citation type="submission" date="2021-01" db="EMBL/GenBank/DDBJ databases">
        <title>Adiantum capillus-veneris genome.</title>
        <authorList>
            <person name="Fang Y."/>
            <person name="Liao Q."/>
        </authorList>
    </citation>
    <scope>NUCLEOTIDE SEQUENCE</scope>
    <source>
        <strain evidence="3">H3</strain>
        <tissue evidence="3">Leaf</tissue>
    </source>
</reference>
<evidence type="ECO:0000259" key="2">
    <source>
        <dbReference type="PROSITE" id="PS50222"/>
    </source>
</evidence>
<evidence type="ECO:0000256" key="1">
    <source>
        <dbReference type="ARBA" id="ARBA00022837"/>
    </source>
</evidence>
<dbReference type="PANTHER" id="PTHR34574:SF3">
    <property type="entry name" value="CALCIUM-BINDING EF HAND FAMILY PROTEIN"/>
    <property type="match status" value="1"/>
</dbReference>
<dbReference type="PROSITE" id="PS50222">
    <property type="entry name" value="EF_HAND_2"/>
    <property type="match status" value="2"/>
</dbReference>
<dbReference type="Pfam" id="PF13499">
    <property type="entry name" value="EF-hand_7"/>
    <property type="match status" value="1"/>
</dbReference>
<dbReference type="InterPro" id="IPR018247">
    <property type="entry name" value="EF_Hand_1_Ca_BS"/>
</dbReference>
<proteinExistence type="predicted"/>
<dbReference type="Gene3D" id="1.10.238.10">
    <property type="entry name" value="EF-hand"/>
    <property type="match status" value="1"/>
</dbReference>
<keyword evidence="1" id="KW-0106">Calcium</keyword>
<dbReference type="EMBL" id="JABFUD020000016">
    <property type="protein sequence ID" value="KAI5068104.1"/>
    <property type="molecule type" value="Genomic_DNA"/>
</dbReference>
<evidence type="ECO:0000313" key="3">
    <source>
        <dbReference type="EMBL" id="KAI5068104.1"/>
    </source>
</evidence>
<evidence type="ECO:0000313" key="4">
    <source>
        <dbReference type="Proteomes" id="UP000886520"/>
    </source>
</evidence>
<protein>
    <recommendedName>
        <fullName evidence="2">EF-hand domain-containing protein</fullName>
    </recommendedName>
</protein>
<sequence length="340" mass="37393">MALQGGVMFLDGSQILQELSVVRDDKLRTLFDDAVQVSPTQQAVAAQCQAGALSLLSLIHSPMCGFTLPSELLDRALVAADFPADPTTTMDQALFCSKIWDLWHSIAAVLKDKPLVITRLDGTSIKVLLEDEDDFAMLAENLFTELDVEDTGKISPVTLKAALLQMGLEMGIPVPSATEEAEPLISLILEKHKAVGEIGQAQFAKLLQEILEDLAEHLALHPIAVILDVNVNNGSELKKLLADVELFSKVSDKMFDDFDSSRDGKLSRNELRHALESHGEEWGLPARETNEHVAQLYNDLFSACDGDNSGEIDKKEFQSLLREILQVFAEKLEKNPVFVS</sequence>
<dbReference type="PROSITE" id="PS00018">
    <property type="entry name" value="EF_HAND_1"/>
    <property type="match status" value="2"/>
</dbReference>
<dbReference type="SUPFAM" id="SSF47473">
    <property type="entry name" value="EF-hand"/>
    <property type="match status" value="1"/>
</dbReference>
<organism evidence="3 4">
    <name type="scientific">Adiantum capillus-veneris</name>
    <name type="common">Maidenhair fern</name>
    <dbReference type="NCBI Taxonomy" id="13818"/>
    <lineage>
        <taxon>Eukaryota</taxon>
        <taxon>Viridiplantae</taxon>
        <taxon>Streptophyta</taxon>
        <taxon>Embryophyta</taxon>
        <taxon>Tracheophyta</taxon>
        <taxon>Polypodiopsida</taxon>
        <taxon>Polypodiidae</taxon>
        <taxon>Polypodiales</taxon>
        <taxon>Pteridineae</taxon>
        <taxon>Pteridaceae</taxon>
        <taxon>Vittarioideae</taxon>
        <taxon>Adiantum</taxon>
    </lineage>
</organism>
<dbReference type="AlphaFoldDB" id="A0A9D4UHP8"/>
<dbReference type="PANTHER" id="PTHR34574">
    <property type="entry name" value="CALCIUM-BINDING EF-HAND FAMILY PROTEIN-RELATED"/>
    <property type="match status" value="1"/>
</dbReference>
<dbReference type="InterPro" id="IPR011992">
    <property type="entry name" value="EF-hand-dom_pair"/>
</dbReference>
<dbReference type="GO" id="GO:0005509">
    <property type="term" value="F:calcium ion binding"/>
    <property type="evidence" value="ECO:0007669"/>
    <property type="project" value="InterPro"/>
</dbReference>
<feature type="domain" description="EF-hand" evidence="2">
    <location>
        <begin position="292"/>
        <end position="327"/>
    </location>
</feature>
<dbReference type="InterPro" id="IPR002048">
    <property type="entry name" value="EF_hand_dom"/>
</dbReference>
<accession>A0A9D4UHP8</accession>
<keyword evidence="4" id="KW-1185">Reference proteome</keyword>
<dbReference type="OrthoDB" id="2016045at2759"/>
<dbReference type="Proteomes" id="UP000886520">
    <property type="component" value="Chromosome 16"/>
</dbReference>
<gene>
    <name evidence="3" type="ORF">GOP47_0016449</name>
</gene>
<feature type="domain" description="EF-hand" evidence="2">
    <location>
        <begin position="246"/>
        <end position="281"/>
    </location>
</feature>
<dbReference type="CDD" id="cd00051">
    <property type="entry name" value="EFh"/>
    <property type="match status" value="1"/>
</dbReference>
<comment type="caution">
    <text evidence="3">The sequence shown here is derived from an EMBL/GenBank/DDBJ whole genome shotgun (WGS) entry which is preliminary data.</text>
</comment>
<dbReference type="SMART" id="SM00054">
    <property type="entry name" value="EFh"/>
    <property type="match status" value="3"/>
</dbReference>
<name>A0A9D4UHP8_ADICA</name>